<reference evidence="2 3" key="1">
    <citation type="submission" date="2019-07" db="EMBL/GenBank/DDBJ databases">
        <title>Whole genome shotgun sequence of Reyranella soli NBRC 108950.</title>
        <authorList>
            <person name="Hosoyama A."/>
            <person name="Uohara A."/>
            <person name="Ohji S."/>
            <person name="Ichikawa N."/>
        </authorList>
    </citation>
    <scope>NUCLEOTIDE SEQUENCE [LARGE SCALE GENOMIC DNA]</scope>
    <source>
        <strain evidence="2 3">NBRC 108950</strain>
    </source>
</reference>
<dbReference type="InterPro" id="IPR009956">
    <property type="entry name" value="Post-segregation_anti-tox_CcdA"/>
</dbReference>
<dbReference type="Pfam" id="PF07362">
    <property type="entry name" value="CcdA"/>
    <property type="match status" value="1"/>
</dbReference>
<name>A0A512N4Z0_9HYPH</name>
<dbReference type="RefSeq" id="WP_147147256.1">
    <property type="nucleotide sequence ID" value="NZ_BKAJ01000021.1"/>
</dbReference>
<gene>
    <name evidence="2" type="ORF">RSO01_12260</name>
</gene>
<evidence type="ECO:0000313" key="3">
    <source>
        <dbReference type="Proteomes" id="UP000321058"/>
    </source>
</evidence>
<protein>
    <recommendedName>
        <fullName evidence="4">CopG family transcriptional regulator</fullName>
    </recommendedName>
</protein>
<keyword evidence="1" id="KW-1277">Toxin-antitoxin system</keyword>
<evidence type="ECO:0000256" key="1">
    <source>
        <dbReference type="ARBA" id="ARBA00022649"/>
    </source>
</evidence>
<dbReference type="OrthoDB" id="7191115at2"/>
<dbReference type="Proteomes" id="UP000321058">
    <property type="component" value="Unassembled WGS sequence"/>
</dbReference>
<sequence length="90" mass="9986">MRKPSFDRNAKKRTVSLTLNSDLYAKAKAEGINASQVAEEALAQALEACLLKKIRAEIEKDMAACNAYIEKHGSPTEMLREYLAERDDAA</sequence>
<proteinExistence type="predicted"/>
<accession>A0A512N4Z0</accession>
<dbReference type="AlphaFoldDB" id="A0A512N4Z0"/>
<dbReference type="EMBL" id="BKAJ01000021">
    <property type="protein sequence ID" value="GEP54060.1"/>
    <property type="molecule type" value="Genomic_DNA"/>
</dbReference>
<evidence type="ECO:0000313" key="2">
    <source>
        <dbReference type="EMBL" id="GEP54060.1"/>
    </source>
</evidence>
<keyword evidence="3" id="KW-1185">Reference proteome</keyword>
<comment type="caution">
    <text evidence="2">The sequence shown here is derived from an EMBL/GenBank/DDBJ whole genome shotgun (WGS) entry which is preliminary data.</text>
</comment>
<organism evidence="2 3">
    <name type="scientific">Reyranella soli</name>
    <dbReference type="NCBI Taxonomy" id="1230389"/>
    <lineage>
        <taxon>Bacteria</taxon>
        <taxon>Pseudomonadati</taxon>
        <taxon>Pseudomonadota</taxon>
        <taxon>Alphaproteobacteria</taxon>
        <taxon>Hyphomicrobiales</taxon>
        <taxon>Reyranellaceae</taxon>
        <taxon>Reyranella</taxon>
    </lineage>
</organism>
<evidence type="ECO:0008006" key="4">
    <source>
        <dbReference type="Google" id="ProtNLM"/>
    </source>
</evidence>